<dbReference type="EC" id="3.1.1.3" evidence="2"/>
<feature type="signal peptide" evidence="13">
    <location>
        <begin position="1"/>
        <end position="16"/>
    </location>
</feature>
<dbReference type="PANTHER" id="PTHR34853">
    <property type="match status" value="1"/>
</dbReference>
<evidence type="ECO:0000256" key="1">
    <source>
        <dbReference type="ARBA" id="ARBA00004613"/>
    </source>
</evidence>
<evidence type="ECO:0000313" key="14">
    <source>
        <dbReference type="EMBL" id="KGR17062.1"/>
    </source>
</evidence>
<evidence type="ECO:0000256" key="3">
    <source>
        <dbReference type="ARBA" id="ARBA00022525"/>
    </source>
</evidence>
<evidence type="ECO:0000256" key="12">
    <source>
        <dbReference type="ARBA" id="ARBA00043986"/>
    </source>
</evidence>
<keyword evidence="5" id="KW-0378">Hydrolase</keyword>
<proteinExistence type="inferred from homology"/>
<keyword evidence="10" id="KW-0325">Glycoprotein</keyword>
<dbReference type="EMBL" id="AJIX01000008">
    <property type="protein sequence ID" value="KGR17062.1"/>
    <property type="molecule type" value="Genomic_DNA"/>
</dbReference>
<dbReference type="Pfam" id="PF03583">
    <property type="entry name" value="LIP"/>
    <property type="match status" value="1"/>
</dbReference>
<dbReference type="PIRSF" id="PIRSF029171">
    <property type="entry name" value="Esterase_LipA"/>
    <property type="match status" value="1"/>
</dbReference>
<keyword evidence="3" id="KW-0964">Secreted</keyword>
<keyword evidence="4 13" id="KW-0732">Signal</keyword>
<dbReference type="InterPro" id="IPR029058">
    <property type="entry name" value="AB_hydrolase_fold"/>
</dbReference>
<protein>
    <recommendedName>
        <fullName evidence="2">triacylglycerol lipase</fullName>
        <ecNumber evidence="2">3.1.1.3</ecNumber>
    </recommendedName>
</protein>
<dbReference type="GO" id="GO:0016042">
    <property type="term" value="P:lipid catabolic process"/>
    <property type="evidence" value="ECO:0007669"/>
    <property type="project" value="UniProtKB-KW"/>
</dbReference>
<organism evidence="14 15">
    <name type="scientific">Candida albicans P78048</name>
    <dbReference type="NCBI Taxonomy" id="1094989"/>
    <lineage>
        <taxon>Eukaryota</taxon>
        <taxon>Fungi</taxon>
        <taxon>Dikarya</taxon>
        <taxon>Ascomycota</taxon>
        <taxon>Saccharomycotina</taxon>
        <taxon>Pichiomycetes</taxon>
        <taxon>Debaryomycetaceae</taxon>
        <taxon>Candida/Lodderomyces clade</taxon>
        <taxon>Candida</taxon>
    </lineage>
</organism>
<dbReference type="Proteomes" id="UP000030161">
    <property type="component" value="Unassembled WGS sequence"/>
</dbReference>
<dbReference type="Gene3D" id="1.10.260.130">
    <property type="match status" value="1"/>
</dbReference>
<evidence type="ECO:0000256" key="4">
    <source>
        <dbReference type="ARBA" id="ARBA00022729"/>
    </source>
</evidence>
<evidence type="ECO:0000256" key="10">
    <source>
        <dbReference type="ARBA" id="ARBA00023180"/>
    </source>
</evidence>
<dbReference type="PANTHER" id="PTHR34853:SF1">
    <property type="entry name" value="LIPASE 5"/>
    <property type="match status" value="1"/>
</dbReference>
<dbReference type="FunFam" id="1.10.260.130:FF:000001">
    <property type="entry name" value="Lipase 2"/>
    <property type="match status" value="1"/>
</dbReference>
<dbReference type="Gene3D" id="3.40.50.1820">
    <property type="entry name" value="alpha/beta hydrolase"/>
    <property type="match status" value="1"/>
</dbReference>
<keyword evidence="9" id="KW-1015">Disulfide bond</keyword>
<dbReference type="SUPFAM" id="SSF53474">
    <property type="entry name" value="alpha/beta-Hydrolases"/>
    <property type="match status" value="1"/>
</dbReference>
<evidence type="ECO:0000256" key="9">
    <source>
        <dbReference type="ARBA" id="ARBA00023157"/>
    </source>
</evidence>
<evidence type="ECO:0000256" key="7">
    <source>
        <dbReference type="ARBA" id="ARBA00023026"/>
    </source>
</evidence>
<dbReference type="GO" id="GO:0005576">
    <property type="term" value="C:extracellular region"/>
    <property type="evidence" value="ECO:0007669"/>
    <property type="project" value="UniProtKB-SubCell"/>
</dbReference>
<keyword evidence="8" id="KW-0443">Lipid metabolism</keyword>
<name>A0AB34Q2I4_CANAX</name>
<comment type="subcellular location">
    <subcellularLocation>
        <location evidence="1">Secreted</location>
    </subcellularLocation>
</comment>
<comment type="caution">
    <text evidence="14">The sequence shown here is derived from an EMBL/GenBank/DDBJ whole genome shotgun (WGS) entry which is preliminary data.</text>
</comment>
<sequence>MRGIAVFLALISLIFASPLTVKSPLVDDFYTAPDGYESAKLGEILKLRKTPSKLSSMFFEIDIKNSWQLLVRSEDSFGNATAIVTTVIEPYNADPSKVLSYQTFEDSANIECSPSYGMQYGAPWSTVATQIDMALMVPMLKQGYYVVSPDYEGPKSTFTVGRQSGKATLDSIRAILKSNKFTGIKSDAKVAMWGYSGGSLASGWAAALQPKYAPELKKNLIGAALGGFVTNITATAEATDGTLFAGLVPNALSGLANEYPEFKEILYQKVSKAATDNLRQGTEHCIGGAILYFAEDQYFTGDDRAFPGGYGLLKEEVVNKTISENNLMQMDKDYLPDIPIFVYHGALDSIVPISNVHVTYKNWCDWGINSFEFSEDLLNGHITETIVGAPAAITWLEARFDGEPVVKGCKKTSRITNFSYPNISDSTSSFFEGILNSVTGSELGPGVTSDNITLDGLTGFLGNFIDLK</sequence>
<dbReference type="InterPro" id="IPR005152">
    <property type="entry name" value="Lipase_secreted"/>
</dbReference>
<feature type="chain" id="PRO_5044313890" description="triacylglycerol lipase" evidence="13">
    <location>
        <begin position="17"/>
        <end position="468"/>
    </location>
</feature>
<evidence type="ECO:0000256" key="8">
    <source>
        <dbReference type="ARBA" id="ARBA00023098"/>
    </source>
</evidence>
<comment type="similarity">
    <text evidence="12">Belongs to the AB hydrolase superfamily. Lipase family. Class Lip subfamily.</text>
</comment>
<evidence type="ECO:0000256" key="5">
    <source>
        <dbReference type="ARBA" id="ARBA00022801"/>
    </source>
</evidence>
<evidence type="ECO:0000256" key="2">
    <source>
        <dbReference type="ARBA" id="ARBA00013279"/>
    </source>
</evidence>
<evidence type="ECO:0000256" key="11">
    <source>
        <dbReference type="ARBA" id="ARBA00023369"/>
    </source>
</evidence>
<comment type="catalytic activity">
    <reaction evidence="11">
        <text>a triacylglycerol + H2O = a diacylglycerol + a fatty acid + H(+)</text>
        <dbReference type="Rhea" id="RHEA:12044"/>
        <dbReference type="ChEBI" id="CHEBI:15377"/>
        <dbReference type="ChEBI" id="CHEBI:15378"/>
        <dbReference type="ChEBI" id="CHEBI:17855"/>
        <dbReference type="ChEBI" id="CHEBI:18035"/>
        <dbReference type="ChEBI" id="CHEBI:28868"/>
        <dbReference type="EC" id="3.1.1.3"/>
    </reaction>
    <physiologicalReaction direction="left-to-right" evidence="11">
        <dbReference type="Rhea" id="RHEA:12045"/>
    </physiologicalReaction>
</comment>
<gene>
    <name evidence="14" type="ORF">MG3_00971</name>
</gene>
<dbReference type="AlphaFoldDB" id="A0AB34Q2I4"/>
<evidence type="ECO:0000313" key="15">
    <source>
        <dbReference type="Proteomes" id="UP000030161"/>
    </source>
</evidence>
<keyword evidence="6" id="KW-0442">Lipid degradation</keyword>
<accession>A0AB34Q2I4</accession>
<evidence type="ECO:0000256" key="6">
    <source>
        <dbReference type="ARBA" id="ARBA00022963"/>
    </source>
</evidence>
<evidence type="ECO:0000256" key="13">
    <source>
        <dbReference type="SAM" id="SignalP"/>
    </source>
</evidence>
<dbReference type="GO" id="GO:0004806">
    <property type="term" value="F:triacylglycerol lipase activity"/>
    <property type="evidence" value="ECO:0007669"/>
    <property type="project" value="UniProtKB-EC"/>
</dbReference>
<reference evidence="14 15" key="1">
    <citation type="submission" date="2013-12" db="EMBL/GenBank/DDBJ databases">
        <title>The Genome Sequence of Candida albicans P78048.</title>
        <authorList>
            <consortium name="The Broad Institute Genome Sequencing Platform"/>
            <consortium name="The Broad Institute Genome Sequencing Center for Infectious Disease"/>
            <person name="Cuomo C."/>
            <person name="Bennett R."/>
            <person name="Hirakawa M."/>
            <person name="Noverr M."/>
            <person name="Mitchell A."/>
            <person name="Young S.K."/>
            <person name="Zeng Q."/>
            <person name="Gargeya S."/>
            <person name="Fitzgerald M."/>
            <person name="Abouelleil A."/>
            <person name="Alvarado L."/>
            <person name="Berlin A.M."/>
            <person name="Chapman S.B."/>
            <person name="Dewar J."/>
            <person name="Goldberg J."/>
            <person name="Griggs A."/>
            <person name="Gujja S."/>
            <person name="Hansen M."/>
            <person name="Howarth C."/>
            <person name="Imamovic A."/>
            <person name="Larimer J."/>
            <person name="McCowan C."/>
            <person name="Murphy C."/>
            <person name="Pearson M."/>
            <person name="Priest M."/>
            <person name="Roberts A."/>
            <person name="Saif S."/>
            <person name="Shea T."/>
            <person name="Sykes S."/>
            <person name="Wortman J."/>
            <person name="Nusbaum C."/>
            <person name="Birren B."/>
        </authorList>
    </citation>
    <scope>NUCLEOTIDE SEQUENCE [LARGE SCALE GENOMIC DNA]</scope>
    <source>
        <strain evidence="14 15">P78048</strain>
    </source>
</reference>
<keyword evidence="7" id="KW-0843">Virulence</keyword>